<dbReference type="AlphaFoldDB" id="A0A6G8IIZ3"/>
<dbReference type="SUPFAM" id="SSF75011">
    <property type="entry name" value="3-carboxy-cis,cis-mucoante lactonizing enzyme"/>
    <property type="match status" value="1"/>
</dbReference>
<keyword evidence="2" id="KW-0401">Integrin</keyword>
<dbReference type="Proteomes" id="UP000503162">
    <property type="component" value="Chromosome"/>
</dbReference>
<dbReference type="InterPro" id="IPR013519">
    <property type="entry name" value="Int_alpha_beta-p"/>
</dbReference>
<dbReference type="RefSeq" id="WP_166227644.1">
    <property type="nucleotide sequence ID" value="NZ_CP049989.1"/>
</dbReference>
<dbReference type="PANTHER" id="PTHR36220">
    <property type="entry name" value="UNNAMED PRODUCT"/>
    <property type="match status" value="1"/>
</dbReference>
<dbReference type="PANTHER" id="PTHR36220:SF1">
    <property type="entry name" value="GAMMA TUBULIN COMPLEX COMPONENT C-TERMINAL DOMAIN-CONTAINING PROTEIN"/>
    <property type="match status" value="1"/>
</dbReference>
<reference evidence="2 3" key="1">
    <citation type="submission" date="2020-03" db="EMBL/GenBank/DDBJ databases">
        <title>Hydrogenophaga sp. nov. isolated from cyanobacterial mat.</title>
        <authorList>
            <person name="Thorat V."/>
            <person name="Kirdat K."/>
            <person name="Tiwarekar B."/>
            <person name="Costa E.D."/>
            <person name="Yadav A."/>
        </authorList>
    </citation>
    <scope>NUCLEOTIDE SEQUENCE [LARGE SCALE GENOMIC DNA]</scope>
    <source>
        <strain evidence="2 3">BA0156</strain>
    </source>
</reference>
<sequence>MKPLAHAWRYLLIALSAAALTACGDSGPLPSLDLQATGIKTLQLRWQDASDATSYQWVVQEADAASPHVVATLPAHTTAHERQWLLPGQWNARHWLRTCRGSACTDSPALTVDSRVLDAAVGYFKAPNQGNRAGTSVALSADGQTLVIGVPRDDSASSDPADGSAPSSGAVLVFARRAGQWGLDAYLKAPTPVAGDLFGSAVAVSVSASGTRLVVGAPLAFNGLGAVYAYERGPAGWTAEPVLQPTDTTQPWRFGSAVALSADGQTLAAGMAPETGQTNATSAVELFTRAAGPWAHQQTLASPETTVDNGFGGALGLSGDGQTLVVGASQVPRTIGGNTLEAGAAYVFARQGGTWAQTSELVSSNLGLGDRFGGAVAVSADGATVAVGAVGESSLATGVGGDQSRQPNKFLVGAVYVFARAGAGWAQQAYVKAANAQTYAEFGHAVSLSADGDALAVAAVAQSGIGRGIGAPLEPTGREESGAVYLYWRRSGAWQSGAYVKAPNADAGDRFGAGLALSGDGASLAVGAPIEDSASTLLGGNPDDNSAPGSGAVYLY</sequence>
<name>A0A6G8IIZ3_9BURK</name>
<protein>
    <submittedName>
        <fullName evidence="2">Integrin</fullName>
    </submittedName>
</protein>
<evidence type="ECO:0000313" key="2">
    <source>
        <dbReference type="EMBL" id="QIM53006.1"/>
    </source>
</evidence>
<dbReference type="EMBL" id="CP049989">
    <property type="protein sequence ID" value="QIM53006.1"/>
    <property type="molecule type" value="Genomic_DNA"/>
</dbReference>
<keyword evidence="1" id="KW-0732">Signal</keyword>
<accession>A0A6G8IIZ3</accession>
<dbReference type="Gene3D" id="2.130.10.130">
    <property type="entry name" value="Integrin alpha, N-terminal"/>
    <property type="match status" value="3"/>
</dbReference>
<keyword evidence="3" id="KW-1185">Reference proteome</keyword>
<organism evidence="2 3">
    <name type="scientific">Hydrogenophaga crocea</name>
    <dbReference type="NCBI Taxonomy" id="2716225"/>
    <lineage>
        <taxon>Bacteria</taxon>
        <taxon>Pseudomonadati</taxon>
        <taxon>Pseudomonadota</taxon>
        <taxon>Betaproteobacteria</taxon>
        <taxon>Burkholderiales</taxon>
        <taxon>Comamonadaceae</taxon>
        <taxon>Hydrogenophaga</taxon>
    </lineage>
</organism>
<dbReference type="SMART" id="SM00191">
    <property type="entry name" value="Int_alpha"/>
    <property type="match status" value="5"/>
</dbReference>
<feature type="chain" id="PRO_5026229621" evidence="1">
    <location>
        <begin position="22"/>
        <end position="556"/>
    </location>
</feature>
<dbReference type="GO" id="GO:0007229">
    <property type="term" value="P:integrin-mediated signaling pathway"/>
    <property type="evidence" value="ECO:0007669"/>
    <property type="project" value="UniProtKB-KW"/>
</dbReference>
<dbReference type="PROSITE" id="PS51257">
    <property type="entry name" value="PROKAR_LIPOPROTEIN"/>
    <property type="match status" value="1"/>
</dbReference>
<evidence type="ECO:0000313" key="3">
    <source>
        <dbReference type="Proteomes" id="UP000503162"/>
    </source>
</evidence>
<dbReference type="KEGG" id="hcz:G9Q37_13065"/>
<proteinExistence type="predicted"/>
<dbReference type="InterPro" id="IPR028994">
    <property type="entry name" value="Integrin_alpha_N"/>
</dbReference>
<evidence type="ECO:0000256" key="1">
    <source>
        <dbReference type="SAM" id="SignalP"/>
    </source>
</evidence>
<dbReference type="SMR" id="A0A6G8IIZ3"/>
<gene>
    <name evidence="2" type="ORF">G9Q37_13065</name>
</gene>
<feature type="signal peptide" evidence="1">
    <location>
        <begin position="1"/>
        <end position="21"/>
    </location>
</feature>